<dbReference type="EMBL" id="LJBJ02000006">
    <property type="protein sequence ID" value="OAX52210.1"/>
    <property type="molecule type" value="Genomic_DNA"/>
</dbReference>
<sequence>MTEPGPTETDPLPRLGAARLSAGTRGSLPGTDMPESLRMLRGELGDPHQGALPVLPETGWAGTRLARTVATLGGLSADLQAAGWRLRESPGREARTAAARLSSDVQALADAIGAESAGHRGTTVVDLIGPLSLAAELHLGEGRAVLADHGARRDLREAQRAGLAEYVRALRTAVEGEDLVLRVRELRAEQVLAGRVPTASGLRTLRAVPRGEARAALSELALAARSLGLGTILDQGGPVPDPDLRAEFDAVAVRPASTDPRDWEAAAAAHDTGLGLRLGVLTGPDTRGRLPDPGREAAALWRTWRSLGLGQEHLRGIALEERADLDPVAPERVASLLGVGARTVQILAELAAEDAA</sequence>
<dbReference type="RefSeq" id="WP_081275443.1">
    <property type="nucleotide sequence ID" value="NZ_LJBJ02000006.1"/>
</dbReference>
<accession>A0A199NTR8</accession>
<organism evidence="2 3">
    <name type="scientific">Rothia kristinae</name>
    <dbReference type="NCBI Taxonomy" id="37923"/>
    <lineage>
        <taxon>Bacteria</taxon>
        <taxon>Bacillati</taxon>
        <taxon>Actinomycetota</taxon>
        <taxon>Actinomycetes</taxon>
        <taxon>Micrococcales</taxon>
        <taxon>Micrococcaceae</taxon>
        <taxon>Rothia</taxon>
    </lineage>
</organism>
<keyword evidence="3" id="KW-1185">Reference proteome</keyword>
<comment type="caution">
    <text evidence="2">The sequence shown here is derived from an EMBL/GenBank/DDBJ whole genome shotgun (WGS) entry which is preliminary data.</text>
</comment>
<name>A0A199NTR8_9MICC</name>
<reference evidence="2" key="1">
    <citation type="submission" date="2016-06" db="EMBL/GenBank/DDBJ databases">
        <title>Identification of putative biosynthetic pathways for the production of bioactive secondary metabolites by the marine actinomycete Kocuria kristinae RUTW2-3.</title>
        <authorList>
            <person name="Waterworth S.C."/>
            <person name="Walmsley T.A."/>
            <person name="Matongo T."/>
            <person name="Davies-Coleman M.T."/>
            <person name="Dorrington R.A."/>
        </authorList>
    </citation>
    <scope>NUCLEOTIDE SEQUENCE [LARGE SCALE GENOMIC DNA]</scope>
    <source>
        <strain evidence="2">RUTW2-3</strain>
    </source>
</reference>
<proteinExistence type="predicted"/>
<dbReference type="AlphaFoldDB" id="A0A199NTR8"/>
<dbReference type="Proteomes" id="UP000053171">
    <property type="component" value="Unassembled WGS sequence"/>
</dbReference>
<evidence type="ECO:0000256" key="1">
    <source>
        <dbReference type="SAM" id="MobiDB-lite"/>
    </source>
</evidence>
<evidence type="ECO:0000313" key="2">
    <source>
        <dbReference type="EMBL" id="OAX52210.1"/>
    </source>
</evidence>
<feature type="region of interest" description="Disordered" evidence="1">
    <location>
        <begin position="1"/>
        <end position="33"/>
    </location>
</feature>
<gene>
    <name evidence="2" type="ORF">AN277_0204380</name>
</gene>
<protein>
    <submittedName>
        <fullName evidence="2">Uncharacterized protein</fullName>
    </submittedName>
</protein>
<evidence type="ECO:0000313" key="3">
    <source>
        <dbReference type="Proteomes" id="UP000053171"/>
    </source>
</evidence>